<evidence type="ECO:0000313" key="1">
    <source>
        <dbReference type="EMBL" id="GAI22715.1"/>
    </source>
</evidence>
<reference evidence="1" key="1">
    <citation type="journal article" date="2014" name="Front. Microbiol.">
        <title>High frequency of phylogenetically diverse reductive dehalogenase-homologous genes in deep subseafloor sedimentary metagenomes.</title>
        <authorList>
            <person name="Kawai M."/>
            <person name="Futagami T."/>
            <person name="Toyoda A."/>
            <person name="Takaki Y."/>
            <person name="Nishi S."/>
            <person name="Hori S."/>
            <person name="Arai W."/>
            <person name="Tsubouchi T."/>
            <person name="Morono Y."/>
            <person name="Uchiyama I."/>
            <person name="Ito T."/>
            <person name="Fujiyama A."/>
            <person name="Inagaki F."/>
            <person name="Takami H."/>
        </authorList>
    </citation>
    <scope>NUCLEOTIDE SEQUENCE</scope>
    <source>
        <strain evidence="1">Expedition CK06-06</strain>
    </source>
</reference>
<comment type="caution">
    <text evidence="1">The sequence shown here is derived from an EMBL/GenBank/DDBJ whole genome shotgun (WGS) entry which is preliminary data.</text>
</comment>
<dbReference type="InterPro" id="IPR011004">
    <property type="entry name" value="Trimer_LpxA-like_sf"/>
</dbReference>
<accession>X1N773</accession>
<dbReference type="EMBL" id="BARV01018710">
    <property type="protein sequence ID" value="GAI22715.1"/>
    <property type="molecule type" value="Genomic_DNA"/>
</dbReference>
<name>X1N773_9ZZZZ</name>
<dbReference type="SUPFAM" id="SSF51161">
    <property type="entry name" value="Trimeric LpxA-like enzymes"/>
    <property type="match status" value="1"/>
</dbReference>
<proteinExistence type="predicted"/>
<organism evidence="1">
    <name type="scientific">marine sediment metagenome</name>
    <dbReference type="NCBI Taxonomy" id="412755"/>
    <lineage>
        <taxon>unclassified sequences</taxon>
        <taxon>metagenomes</taxon>
        <taxon>ecological metagenomes</taxon>
    </lineage>
</organism>
<sequence length="61" mass="6589">MSFHISYGTVYIAPHIEISRDNSILPNLVIIGDKIIGTDCILGPFIPPVDKEIPPGSDIGK</sequence>
<gene>
    <name evidence="1" type="ORF">S06H3_31575</name>
</gene>
<dbReference type="AlphaFoldDB" id="X1N773"/>
<protein>
    <submittedName>
        <fullName evidence="1">Uncharacterized protein</fullName>
    </submittedName>
</protein>